<dbReference type="AlphaFoldDB" id="A0A7Y4NWL9"/>
<reference evidence="1 2" key="1">
    <citation type="submission" date="2020-05" db="EMBL/GenBank/DDBJ databases">
        <authorList>
            <person name="Whitworth D."/>
        </authorList>
    </citation>
    <scope>NUCLEOTIDE SEQUENCE [LARGE SCALE GENOMIC DNA]</scope>
    <source>
        <strain evidence="1 2">AB043B</strain>
    </source>
</reference>
<dbReference type="EMBL" id="JABFJV010000601">
    <property type="protein sequence ID" value="NOK39804.1"/>
    <property type="molecule type" value="Genomic_DNA"/>
</dbReference>
<proteinExistence type="predicted"/>
<accession>A0A7Y4NWL9</accession>
<dbReference type="SUPFAM" id="SSF54593">
    <property type="entry name" value="Glyoxalase/Bleomycin resistance protein/Dihydroxybiphenyl dioxygenase"/>
    <property type="match status" value="1"/>
</dbReference>
<evidence type="ECO:0000313" key="2">
    <source>
        <dbReference type="Proteomes" id="UP000563426"/>
    </source>
</evidence>
<gene>
    <name evidence="1" type="ORF">HMI49_42240</name>
</gene>
<dbReference type="Gene3D" id="3.10.180.10">
    <property type="entry name" value="2,3-Dihydroxybiphenyl 1,2-Dioxygenase, domain 1"/>
    <property type="match status" value="1"/>
</dbReference>
<comment type="caution">
    <text evidence="1">The sequence shown here is derived from an EMBL/GenBank/DDBJ whole genome shotgun (WGS) entry which is preliminary data.</text>
</comment>
<dbReference type="Proteomes" id="UP000563426">
    <property type="component" value="Unassembled WGS sequence"/>
</dbReference>
<sequence>SVATLRLPVPDVAAQRAFWDTVASWLGWGPTRSPEGTAAYTGAGLGLVFTPGAQAQAAAPVALTLEAPSPAAVGRLLELFRAHHPERLVAGSSSAAGFQFLDPAGLRWEYAAPPA</sequence>
<evidence type="ECO:0000313" key="1">
    <source>
        <dbReference type="EMBL" id="NOK39804.1"/>
    </source>
</evidence>
<dbReference type="CDD" id="cd06587">
    <property type="entry name" value="VOC"/>
    <property type="match status" value="1"/>
</dbReference>
<name>A0A7Y4NWL9_9BACT</name>
<organism evidence="1 2">
    <name type="scientific">Corallococcus exercitus</name>
    <dbReference type="NCBI Taxonomy" id="2316736"/>
    <lineage>
        <taxon>Bacteria</taxon>
        <taxon>Pseudomonadati</taxon>
        <taxon>Myxococcota</taxon>
        <taxon>Myxococcia</taxon>
        <taxon>Myxococcales</taxon>
        <taxon>Cystobacterineae</taxon>
        <taxon>Myxococcaceae</taxon>
        <taxon>Corallococcus</taxon>
    </lineage>
</organism>
<dbReference type="RefSeq" id="WP_171439267.1">
    <property type="nucleotide sequence ID" value="NZ_JABFJV010000601.1"/>
</dbReference>
<protein>
    <submittedName>
        <fullName evidence="1">VOC family protein</fullName>
    </submittedName>
</protein>
<dbReference type="InterPro" id="IPR029068">
    <property type="entry name" value="Glyas_Bleomycin-R_OHBP_Dase"/>
</dbReference>
<feature type="non-terminal residue" evidence="1">
    <location>
        <position position="1"/>
    </location>
</feature>
<keyword evidence="2" id="KW-1185">Reference proteome</keyword>